<dbReference type="InterPro" id="IPR020809">
    <property type="entry name" value="Enolase_CS"/>
</dbReference>
<dbReference type="GO" id="GO:0006096">
    <property type="term" value="P:glycolytic process"/>
    <property type="evidence" value="ECO:0007669"/>
    <property type="project" value="UniProtKB-UniRule"/>
</dbReference>
<evidence type="ECO:0000256" key="1">
    <source>
        <dbReference type="ARBA" id="ARBA00005031"/>
    </source>
</evidence>
<feature type="binding site" evidence="11">
    <location>
        <position position="161"/>
    </location>
    <ligand>
        <name>substrate</name>
    </ligand>
</feature>
<dbReference type="Proteomes" id="UP000176303">
    <property type="component" value="Unassembled WGS sequence"/>
</dbReference>
<evidence type="ECO:0000256" key="9">
    <source>
        <dbReference type="HAMAP-Rule" id="MF_00318"/>
    </source>
</evidence>
<dbReference type="Gene3D" id="3.30.390.10">
    <property type="entry name" value="Enolase-like, N-terminal domain"/>
    <property type="match status" value="1"/>
</dbReference>
<comment type="pathway">
    <text evidence="1 9">Carbohydrate degradation; glycolysis; pyruvate from D-glyceraldehyde 3-phosphate: step 4/5.</text>
</comment>
<feature type="binding site" evidence="9 12">
    <location>
        <position position="292"/>
    </location>
    <ligand>
        <name>Mg(2+)</name>
        <dbReference type="ChEBI" id="CHEBI:18420"/>
    </ligand>
</feature>
<dbReference type="SUPFAM" id="SSF51604">
    <property type="entry name" value="Enolase C-terminal domain-like"/>
    <property type="match status" value="1"/>
</dbReference>
<dbReference type="PIRSF" id="PIRSF001400">
    <property type="entry name" value="Enolase"/>
    <property type="match status" value="1"/>
</dbReference>
<dbReference type="InterPro" id="IPR036849">
    <property type="entry name" value="Enolase-like_C_sf"/>
</dbReference>
<dbReference type="SMART" id="SM01192">
    <property type="entry name" value="Enolase_C"/>
    <property type="match status" value="1"/>
</dbReference>
<feature type="binding site" evidence="11">
    <location>
        <position position="395"/>
    </location>
    <ligand>
        <name>substrate</name>
    </ligand>
</feature>
<dbReference type="AlphaFoldDB" id="A0A1F7U6X8"/>
<dbReference type="HAMAP" id="MF_00318">
    <property type="entry name" value="Enolase"/>
    <property type="match status" value="1"/>
</dbReference>
<accession>A0A1F7U6X8</accession>
<evidence type="ECO:0000256" key="2">
    <source>
        <dbReference type="ARBA" id="ARBA00009604"/>
    </source>
</evidence>
<feature type="binding site" evidence="11">
    <location>
        <position position="292"/>
    </location>
    <ligand>
        <name>substrate</name>
    </ligand>
</feature>
<dbReference type="Gene3D" id="3.20.20.120">
    <property type="entry name" value="Enolase-like C-terminal domain"/>
    <property type="match status" value="1"/>
</dbReference>
<comment type="cofactor">
    <cofactor evidence="9">
        <name>Mg(2+)</name>
        <dbReference type="ChEBI" id="CHEBI:18420"/>
    </cofactor>
    <text evidence="9">Binds a second Mg(2+) ion via substrate during catalysis.</text>
</comment>
<sequence length="421" mass="45757">MVDKIAAIRAREILDSRGNPTVSVTVTLRSGAAGTASVPSGASTGSHEALELRDGNKARYGGKGVQKAVRNVNERIARMLRGVDIRRLQDIDHVMLEMDGTENKSKLGANAILGVSLACAHAGAASAGIPLYRHLREIYSLPTTVYRLPIPMMNVLNGGVHAGWAIDLQECMIIPRQRTFRERLRAGAEVFHALGKILKSKGYTTLVGDEGGYAPKLPGNEAALRLLMQAIREAGYRPGRDVALGMDAAASEFYDAKKGVYAMRSDGVKRNAAQMLLMYRRWIAAYPLISIEDPFAEDDWTSWAMLTKALGKKAQIVGDDLFVTNVKRLRKGIEMGVANAILIKVNQIGSLTETIDAIRLAQKHGYAIAVSHRSGETADTTIADLAVAVGAEYIKTGSLSRSERVEKYNRLMAIEEEILAK</sequence>
<comment type="function">
    <text evidence="9">Catalyzes the reversible conversion of 2-phosphoglycerate (2-PG) into phosphoenolpyruvate (PEP). It is essential for the degradation of carbohydrates via glycolysis.</text>
</comment>
<evidence type="ECO:0000259" key="13">
    <source>
        <dbReference type="SMART" id="SM01192"/>
    </source>
</evidence>
<evidence type="ECO:0000256" key="4">
    <source>
        <dbReference type="ARBA" id="ARBA00017068"/>
    </source>
</evidence>
<dbReference type="EC" id="4.2.1.11" evidence="3 9"/>
<dbReference type="FunFam" id="3.30.390.10:FF:000001">
    <property type="entry name" value="Enolase"/>
    <property type="match status" value="1"/>
</dbReference>
<dbReference type="PANTHER" id="PTHR11902">
    <property type="entry name" value="ENOLASE"/>
    <property type="match status" value="1"/>
</dbReference>
<name>A0A1F7U6X8_9BACT</name>
<evidence type="ECO:0000256" key="11">
    <source>
        <dbReference type="PIRSR" id="PIRSR001400-2"/>
    </source>
</evidence>
<dbReference type="SFLD" id="SFLDF00002">
    <property type="entry name" value="enolase"/>
    <property type="match status" value="1"/>
</dbReference>
<feature type="binding site" evidence="9">
    <location>
        <position position="395"/>
    </location>
    <ligand>
        <name>(2R)-2-phosphoglycerate</name>
        <dbReference type="ChEBI" id="CHEBI:58289"/>
    </ligand>
</feature>
<dbReference type="InterPro" id="IPR000941">
    <property type="entry name" value="Enolase"/>
</dbReference>
<dbReference type="PRINTS" id="PR00148">
    <property type="entry name" value="ENOLASE"/>
</dbReference>
<comment type="cofactor">
    <cofactor evidence="12">
        <name>Mg(2+)</name>
        <dbReference type="ChEBI" id="CHEBI:18420"/>
    </cofactor>
    <text evidence="12">Mg(2+) is required for catalysis and for stabilizing the dimer.</text>
</comment>
<dbReference type="NCBIfam" id="TIGR01060">
    <property type="entry name" value="eno"/>
    <property type="match status" value="1"/>
</dbReference>
<feature type="binding site" evidence="9 12">
    <location>
        <position position="319"/>
    </location>
    <ligand>
        <name>Mg(2+)</name>
        <dbReference type="ChEBI" id="CHEBI:18420"/>
    </ligand>
</feature>
<feature type="active site" description="Proton donor" evidence="9 10">
    <location>
        <position position="210"/>
    </location>
</feature>
<dbReference type="GO" id="GO:0005576">
    <property type="term" value="C:extracellular region"/>
    <property type="evidence" value="ECO:0007669"/>
    <property type="project" value="UniProtKB-SubCell"/>
</dbReference>
<dbReference type="PROSITE" id="PS00164">
    <property type="entry name" value="ENOLASE"/>
    <property type="match status" value="1"/>
</dbReference>
<dbReference type="Pfam" id="PF00113">
    <property type="entry name" value="Enolase_C"/>
    <property type="match status" value="1"/>
</dbReference>
<feature type="binding site" evidence="11">
    <location>
        <begin position="371"/>
        <end position="374"/>
    </location>
    <ligand>
        <name>substrate</name>
    </ligand>
</feature>
<proteinExistence type="inferred from homology"/>
<feature type="binding site" evidence="11">
    <location>
        <position position="319"/>
    </location>
    <ligand>
        <name>substrate</name>
    </ligand>
</feature>
<keyword evidence="5 9" id="KW-0964">Secreted</keyword>
<feature type="binding site" evidence="11">
    <location>
        <position position="170"/>
    </location>
    <ligand>
        <name>substrate</name>
    </ligand>
</feature>
<feature type="binding site" evidence="9">
    <location>
        <position position="373"/>
    </location>
    <ligand>
        <name>(2R)-2-phosphoglycerate</name>
        <dbReference type="ChEBI" id="CHEBI:58289"/>
    </ligand>
</feature>
<dbReference type="InterPro" id="IPR020811">
    <property type="entry name" value="Enolase_N"/>
</dbReference>
<evidence type="ECO:0000256" key="6">
    <source>
        <dbReference type="ARBA" id="ARBA00022842"/>
    </source>
</evidence>
<feature type="binding site" evidence="9 12">
    <location>
        <position position="247"/>
    </location>
    <ligand>
        <name>Mg(2+)</name>
        <dbReference type="ChEBI" id="CHEBI:18420"/>
    </ligand>
</feature>
<reference evidence="15 16" key="1">
    <citation type="journal article" date="2016" name="Nat. Commun.">
        <title>Thousands of microbial genomes shed light on interconnected biogeochemical processes in an aquifer system.</title>
        <authorList>
            <person name="Anantharaman K."/>
            <person name="Brown C.T."/>
            <person name="Hug L.A."/>
            <person name="Sharon I."/>
            <person name="Castelle C.J."/>
            <person name="Probst A.J."/>
            <person name="Thomas B.C."/>
            <person name="Singh A."/>
            <person name="Wilkins M.J."/>
            <person name="Karaoz U."/>
            <person name="Brodie E.L."/>
            <person name="Williams K.H."/>
            <person name="Hubbard S.S."/>
            <person name="Banfield J.F."/>
        </authorList>
    </citation>
    <scope>NUCLEOTIDE SEQUENCE [LARGE SCALE GENOMIC DNA]</scope>
</reference>
<dbReference type="InterPro" id="IPR020810">
    <property type="entry name" value="Enolase_C"/>
</dbReference>
<dbReference type="SFLD" id="SFLDG00178">
    <property type="entry name" value="enolase"/>
    <property type="match status" value="1"/>
</dbReference>
<dbReference type="GO" id="GO:0000015">
    <property type="term" value="C:phosphopyruvate hydratase complex"/>
    <property type="evidence" value="ECO:0007669"/>
    <property type="project" value="InterPro"/>
</dbReference>
<feature type="active site" description="Proton acceptor" evidence="9 10">
    <location>
        <position position="344"/>
    </location>
</feature>
<evidence type="ECO:0000256" key="10">
    <source>
        <dbReference type="PIRSR" id="PIRSR001400-1"/>
    </source>
</evidence>
<dbReference type="GO" id="GO:0000287">
    <property type="term" value="F:magnesium ion binding"/>
    <property type="evidence" value="ECO:0007669"/>
    <property type="project" value="UniProtKB-UniRule"/>
</dbReference>
<evidence type="ECO:0000256" key="5">
    <source>
        <dbReference type="ARBA" id="ARBA00022525"/>
    </source>
</evidence>
<keyword evidence="15" id="KW-0670">Pyruvate</keyword>
<dbReference type="SMART" id="SM01193">
    <property type="entry name" value="Enolase_N"/>
    <property type="match status" value="1"/>
</dbReference>
<gene>
    <name evidence="9" type="primary">eno</name>
    <name evidence="15" type="ORF">A3D72_00335</name>
</gene>
<keyword evidence="9 12" id="KW-0479">Metal-binding</keyword>
<comment type="catalytic activity">
    <reaction evidence="9">
        <text>(2R)-2-phosphoglycerate = phosphoenolpyruvate + H2O</text>
        <dbReference type="Rhea" id="RHEA:10164"/>
        <dbReference type="ChEBI" id="CHEBI:15377"/>
        <dbReference type="ChEBI" id="CHEBI:58289"/>
        <dbReference type="ChEBI" id="CHEBI:58702"/>
        <dbReference type="EC" id="4.2.1.11"/>
    </reaction>
</comment>
<organism evidence="15 16">
    <name type="scientific">Candidatus Uhrbacteria bacterium RIFCSPHIGHO2_02_FULL_57_19</name>
    <dbReference type="NCBI Taxonomy" id="1802391"/>
    <lineage>
        <taxon>Bacteria</taxon>
        <taxon>Candidatus Uhriibacteriota</taxon>
    </lineage>
</organism>
<dbReference type="SFLD" id="SFLDS00001">
    <property type="entry name" value="Enolase"/>
    <property type="match status" value="1"/>
</dbReference>
<comment type="subcellular location">
    <subcellularLocation>
        <location evidence="9">Cytoplasm</location>
    </subcellularLocation>
    <subcellularLocation>
        <location evidence="9">Secreted</location>
    </subcellularLocation>
    <subcellularLocation>
        <location evidence="9">Cell surface</location>
    </subcellularLocation>
    <text evidence="9">Fractions of enolase are present in both the cytoplasm and on the cell surface.</text>
</comment>
<dbReference type="EMBL" id="MGDZ01000012">
    <property type="protein sequence ID" value="OGL73981.1"/>
    <property type="molecule type" value="Genomic_DNA"/>
</dbReference>
<feature type="binding site" evidence="9">
    <location>
        <position position="344"/>
    </location>
    <ligand>
        <name>(2R)-2-phosphoglycerate</name>
        <dbReference type="ChEBI" id="CHEBI:58289"/>
    </ligand>
</feature>
<evidence type="ECO:0000259" key="14">
    <source>
        <dbReference type="SMART" id="SM01193"/>
    </source>
</evidence>
<keyword evidence="8 9" id="KW-0456">Lyase</keyword>
<dbReference type="GO" id="GO:0009986">
    <property type="term" value="C:cell surface"/>
    <property type="evidence" value="ECO:0007669"/>
    <property type="project" value="UniProtKB-SubCell"/>
</dbReference>
<evidence type="ECO:0000313" key="15">
    <source>
        <dbReference type="EMBL" id="OGL73981.1"/>
    </source>
</evidence>
<feature type="binding site" evidence="9">
    <location>
        <position position="374"/>
    </location>
    <ligand>
        <name>(2R)-2-phosphoglycerate</name>
        <dbReference type="ChEBI" id="CHEBI:58289"/>
    </ligand>
</feature>
<evidence type="ECO:0000313" key="16">
    <source>
        <dbReference type="Proteomes" id="UP000176303"/>
    </source>
</evidence>
<keyword evidence="7 9" id="KW-0324">Glycolysis</keyword>
<evidence type="ECO:0000256" key="8">
    <source>
        <dbReference type="ARBA" id="ARBA00023239"/>
    </source>
</evidence>
<dbReference type="SUPFAM" id="SSF54826">
    <property type="entry name" value="Enolase N-terminal domain-like"/>
    <property type="match status" value="1"/>
</dbReference>
<dbReference type="PANTHER" id="PTHR11902:SF1">
    <property type="entry name" value="ENOLASE"/>
    <property type="match status" value="1"/>
</dbReference>
<feature type="domain" description="Enolase C-terminal TIM barrel" evidence="13">
    <location>
        <begin position="145"/>
        <end position="421"/>
    </location>
</feature>
<protein>
    <recommendedName>
        <fullName evidence="4 9">Enolase</fullName>
        <ecNumber evidence="3 9">4.2.1.11</ecNumber>
    </recommendedName>
    <alternativeName>
        <fullName evidence="9">2-phospho-D-glycerate hydro-lyase</fullName>
    </alternativeName>
    <alternativeName>
        <fullName evidence="9">2-phosphoglycerate dehydratase</fullName>
    </alternativeName>
</protein>
<dbReference type="GO" id="GO:0004634">
    <property type="term" value="F:phosphopyruvate hydratase activity"/>
    <property type="evidence" value="ECO:0007669"/>
    <property type="project" value="UniProtKB-UniRule"/>
</dbReference>
<keyword evidence="9" id="KW-0963">Cytoplasm</keyword>
<evidence type="ECO:0000256" key="12">
    <source>
        <dbReference type="PIRSR" id="PIRSR001400-3"/>
    </source>
</evidence>
<dbReference type="InterPro" id="IPR029017">
    <property type="entry name" value="Enolase-like_N"/>
</dbReference>
<keyword evidence="6 9" id="KW-0460">Magnesium</keyword>
<dbReference type="Pfam" id="PF03952">
    <property type="entry name" value="Enolase_N"/>
    <property type="match status" value="1"/>
</dbReference>
<feature type="domain" description="Enolase N-terminal" evidence="14">
    <location>
        <begin position="5"/>
        <end position="135"/>
    </location>
</feature>
<dbReference type="UniPathway" id="UPA00109">
    <property type="reaction ID" value="UER00187"/>
</dbReference>
<evidence type="ECO:0000256" key="3">
    <source>
        <dbReference type="ARBA" id="ARBA00012058"/>
    </source>
</evidence>
<comment type="caution">
    <text evidence="15">The sequence shown here is derived from an EMBL/GenBank/DDBJ whole genome shotgun (WGS) entry which is preliminary data.</text>
</comment>
<dbReference type="STRING" id="1802391.A3D72_00335"/>
<comment type="similarity">
    <text evidence="2 9">Belongs to the enolase family.</text>
</comment>
<dbReference type="CDD" id="cd03313">
    <property type="entry name" value="enolase"/>
    <property type="match status" value="1"/>
</dbReference>
<evidence type="ECO:0000256" key="7">
    <source>
        <dbReference type="ARBA" id="ARBA00023152"/>
    </source>
</evidence>
<feature type="binding site" evidence="9">
    <location>
        <position position="169"/>
    </location>
    <ligand>
        <name>(2R)-2-phosphoglycerate</name>
        <dbReference type="ChEBI" id="CHEBI:58289"/>
    </ligand>
</feature>